<sequence>MSAPFSVDVSDHIGEIVLNRPPVNAFDSAGWAALARAVDDMNADPEVRVLIIRAEGRGFCAGVDIKELQRHPERIIDVNRGNYDTFRAIHRGRVPVIAAAHGFVLGGGIGICGGADIVLASDCASFGVPEVDRGALGGGAHLQRLFPLQKVRQMYFTGDPVSAAEAFRFGGIEAVLPRAELAGAARVLAAKIAAKSPAMIALAKEALNGVEAADLEAQYRWEQGFTAQAYLMADSQAARDAFVADGRTADFSNKARMSRHGR</sequence>
<dbReference type="SUPFAM" id="SSF52096">
    <property type="entry name" value="ClpP/crotonase"/>
    <property type="match status" value="1"/>
</dbReference>
<name>A0A838XWP4_9HYPH</name>
<dbReference type="AlphaFoldDB" id="A0A838XWP4"/>
<keyword evidence="4" id="KW-1185">Reference proteome</keyword>
<evidence type="ECO:0000256" key="2">
    <source>
        <dbReference type="ARBA" id="ARBA00023239"/>
    </source>
</evidence>
<dbReference type="GO" id="GO:0016829">
    <property type="term" value="F:lyase activity"/>
    <property type="evidence" value="ECO:0007669"/>
    <property type="project" value="UniProtKB-KW"/>
</dbReference>
<dbReference type="RefSeq" id="WP_181759519.1">
    <property type="nucleotide sequence ID" value="NZ_BMCR01000002.1"/>
</dbReference>
<dbReference type="CDD" id="cd06558">
    <property type="entry name" value="crotonase-like"/>
    <property type="match status" value="1"/>
</dbReference>
<reference evidence="3 4" key="2">
    <citation type="submission" date="2020-08" db="EMBL/GenBank/DDBJ databases">
        <title>Stappia taiwanensis sp. nov., isolated from a coastal thermal spring.</title>
        <authorList>
            <person name="Kampfer P."/>
        </authorList>
    </citation>
    <scope>NUCLEOTIDE SEQUENCE [LARGE SCALE GENOMIC DNA]</scope>
    <source>
        <strain evidence="3 4">DSM 23284</strain>
    </source>
</reference>
<dbReference type="InterPro" id="IPR029045">
    <property type="entry name" value="ClpP/crotonase-like_dom_sf"/>
</dbReference>
<dbReference type="NCBIfam" id="NF005925">
    <property type="entry name" value="PRK07938.1"/>
    <property type="match status" value="1"/>
</dbReference>
<dbReference type="Proteomes" id="UP000559404">
    <property type="component" value="Unassembled WGS sequence"/>
</dbReference>
<dbReference type="Gene3D" id="3.90.226.10">
    <property type="entry name" value="2-enoyl-CoA Hydratase, Chain A, domain 1"/>
    <property type="match status" value="1"/>
</dbReference>
<protein>
    <submittedName>
        <fullName evidence="3">Enoyl-CoA hydratase family protein</fullName>
    </submittedName>
</protein>
<dbReference type="PANTHER" id="PTHR11941">
    <property type="entry name" value="ENOYL-COA HYDRATASE-RELATED"/>
    <property type="match status" value="1"/>
</dbReference>
<evidence type="ECO:0000256" key="1">
    <source>
        <dbReference type="ARBA" id="ARBA00023098"/>
    </source>
</evidence>
<proteinExistence type="predicted"/>
<organism evidence="3 4">
    <name type="scientific">Stappia taiwanensis</name>
    <dbReference type="NCBI Taxonomy" id="992267"/>
    <lineage>
        <taxon>Bacteria</taxon>
        <taxon>Pseudomonadati</taxon>
        <taxon>Pseudomonadota</taxon>
        <taxon>Alphaproteobacteria</taxon>
        <taxon>Hyphomicrobiales</taxon>
        <taxon>Stappiaceae</taxon>
        <taxon>Stappia</taxon>
    </lineage>
</organism>
<comment type="caution">
    <text evidence="3">The sequence shown here is derived from an EMBL/GenBank/DDBJ whole genome shotgun (WGS) entry which is preliminary data.</text>
</comment>
<dbReference type="InterPro" id="IPR001753">
    <property type="entry name" value="Enoyl-CoA_hydra/iso"/>
</dbReference>
<accession>A0A838XWP4</accession>
<reference evidence="3 4" key="1">
    <citation type="submission" date="2020-07" db="EMBL/GenBank/DDBJ databases">
        <authorList>
            <person name="Li M."/>
        </authorList>
    </citation>
    <scope>NUCLEOTIDE SEQUENCE [LARGE SCALE GENOMIC DNA]</scope>
    <source>
        <strain evidence="3 4">DSM 23284</strain>
    </source>
</reference>
<keyword evidence="1" id="KW-0443">Lipid metabolism</keyword>
<dbReference type="Pfam" id="PF00378">
    <property type="entry name" value="ECH_1"/>
    <property type="match status" value="1"/>
</dbReference>
<keyword evidence="2" id="KW-0456">Lyase</keyword>
<evidence type="ECO:0000313" key="4">
    <source>
        <dbReference type="Proteomes" id="UP000559404"/>
    </source>
</evidence>
<evidence type="ECO:0000313" key="3">
    <source>
        <dbReference type="EMBL" id="MBA4611343.1"/>
    </source>
</evidence>
<gene>
    <name evidence="3" type="ORF">H1W37_06760</name>
</gene>
<dbReference type="GO" id="GO:0006635">
    <property type="term" value="P:fatty acid beta-oxidation"/>
    <property type="evidence" value="ECO:0007669"/>
    <property type="project" value="TreeGrafter"/>
</dbReference>
<dbReference type="EMBL" id="JACEON010000004">
    <property type="protein sequence ID" value="MBA4611343.1"/>
    <property type="molecule type" value="Genomic_DNA"/>
</dbReference>
<dbReference type="PANTHER" id="PTHR11941:SF169">
    <property type="entry name" value="(7AS)-7A-METHYL-1,5-DIOXO-2,3,5,6,7,7A-HEXAHYDRO-1H-INDENE-CARBOXYL-COA HYDROLASE"/>
    <property type="match status" value="1"/>
</dbReference>